<dbReference type="InterPro" id="IPR050301">
    <property type="entry name" value="NTE"/>
</dbReference>
<dbReference type="STRING" id="47839.BN973_02988"/>
<reference evidence="8" key="2">
    <citation type="submission" date="2014-04" db="EMBL/GenBank/DDBJ databases">
        <authorList>
            <person name="Urmite Genomes U."/>
        </authorList>
    </citation>
    <scope>NUCLEOTIDE SEQUENCE</scope>
    <source>
        <strain evidence="8">DSM 44626</strain>
    </source>
</reference>
<dbReference type="HOGENOM" id="CLU_000960_1_3_11"/>
<dbReference type="InterPro" id="IPR001423">
    <property type="entry name" value="LysoPLipase_patatin_CS"/>
</dbReference>
<dbReference type="SUPFAM" id="SSF52151">
    <property type="entry name" value="FabD/lysophospholipase-like"/>
    <property type="match status" value="1"/>
</dbReference>
<feature type="active site" description="Nucleophile" evidence="5">
    <location>
        <position position="338"/>
    </location>
</feature>
<dbReference type="PANTHER" id="PTHR14226:SF29">
    <property type="entry name" value="NEUROPATHY TARGET ESTERASE SWS"/>
    <property type="match status" value="1"/>
</dbReference>
<dbReference type="EMBL" id="HG964446">
    <property type="protein sequence ID" value="CDO88619.1"/>
    <property type="molecule type" value="Genomic_DNA"/>
</dbReference>
<evidence type="ECO:0000256" key="3">
    <source>
        <dbReference type="ARBA" id="ARBA00022963"/>
    </source>
</evidence>
<dbReference type="Pfam" id="PF01734">
    <property type="entry name" value="Patatin"/>
    <property type="match status" value="1"/>
</dbReference>
<evidence type="ECO:0000256" key="1">
    <source>
        <dbReference type="ARBA" id="ARBA00006636"/>
    </source>
</evidence>
<keyword evidence="2 5" id="KW-0378">Hydrolase</keyword>
<dbReference type="SUPFAM" id="SSF51206">
    <property type="entry name" value="cAMP-binding domain-like"/>
    <property type="match status" value="1"/>
</dbReference>
<dbReference type="eggNOG" id="COG0664">
    <property type="taxonomic scope" value="Bacteria"/>
</dbReference>
<evidence type="ECO:0000313" key="9">
    <source>
        <dbReference type="EMBL" id="ORX07129.1"/>
    </source>
</evidence>
<evidence type="ECO:0000259" key="7">
    <source>
        <dbReference type="PROSITE" id="PS51635"/>
    </source>
</evidence>
<dbReference type="CDD" id="cd00038">
    <property type="entry name" value="CAP_ED"/>
    <property type="match status" value="1"/>
</dbReference>
<dbReference type="AlphaFoldDB" id="A0A024JYH9"/>
<gene>
    <name evidence="9" type="ORF">AWC29_07415</name>
    <name evidence="8" type="ORF">BN973_02988</name>
</gene>
<evidence type="ECO:0000256" key="4">
    <source>
        <dbReference type="ARBA" id="ARBA00023098"/>
    </source>
</evidence>
<dbReference type="GO" id="GO:0046470">
    <property type="term" value="P:phosphatidylcholine metabolic process"/>
    <property type="evidence" value="ECO:0007669"/>
    <property type="project" value="InterPro"/>
</dbReference>
<dbReference type="Proteomes" id="UP000193710">
    <property type="component" value="Unassembled WGS sequence"/>
</dbReference>
<keyword evidence="10" id="KW-1185">Reference proteome</keyword>
<comment type="similarity">
    <text evidence="1">Belongs to the NTE family.</text>
</comment>
<accession>A0A024JYH9</accession>
<evidence type="ECO:0000313" key="10">
    <source>
        <dbReference type="Proteomes" id="UP000193710"/>
    </source>
</evidence>
<dbReference type="Gene3D" id="3.40.1090.10">
    <property type="entry name" value="Cytosolic phospholipase A2 catalytic domain"/>
    <property type="match status" value="2"/>
</dbReference>
<dbReference type="PROSITE" id="PS50042">
    <property type="entry name" value="CNMP_BINDING_3"/>
    <property type="match status" value="1"/>
</dbReference>
<dbReference type="eggNOG" id="COG1752">
    <property type="taxonomic scope" value="Bacteria"/>
</dbReference>
<keyword evidence="8" id="KW-0812">Transmembrane</keyword>
<evidence type="ECO:0000259" key="6">
    <source>
        <dbReference type="PROSITE" id="PS50042"/>
    </source>
</evidence>
<dbReference type="SMART" id="SM00100">
    <property type="entry name" value="cNMP"/>
    <property type="match status" value="1"/>
</dbReference>
<dbReference type="EMBL" id="LQPY01000008">
    <property type="protein sequence ID" value="ORX07129.1"/>
    <property type="molecule type" value="Genomic_DNA"/>
</dbReference>
<sequence length="590" mass="62683">MSTRREWRVADARKALRNVPILADIDAKQLNDLASAVDRLQIPAHEWLFRLGEPSDAIYVIDSGRFAAVGADGQVIREMAAGDSVGDLGVISGTERSAGVQALRDGVVWRIAGETFSEVLANTPQLQLAMVKAMARMLRDSRSANISSAPRVIGVVSTGYAVAAPVVDAIATRLGAFGSIAVVAPPAEKTAAVTAHAELVEAFAETLDRAERSHDWVLVVADRGSGELWRRYVVAQSDRLVVLVDQAQPPDELERLDTKGQVHLITLTEPDTGWWDLLEPVSHHPGDADGIAAVARRIAGRSFGLVLAGGGARGLAHFGVYEELTRAGIVIDRFGGTSAGAIAAAAFAQGMTADEATDAAYQFVGNTSPLGDYTVPAIALTRGTRIERLLDEFFGGTVIEHLPKGFFSVSADMITGEQIVHRRGSLTLAVRASISIPGLIPPVQHDQRLLIDGGLLNNLPADVMCADGDGEVICVDLRRKFLPSKNFGLLPAIVQPPGFVRRLLTGTDVALPPLQETLLRTVDLAASTGNLRELPRIAAIIEPDISTIGPLDFKKIDAAVEAGRIATRAVLEAHPHLAGPTADPQVANMI</sequence>
<dbReference type="PROSITE" id="PS51635">
    <property type="entry name" value="PNPLA"/>
    <property type="match status" value="1"/>
</dbReference>
<feature type="domain" description="PNPLA" evidence="7">
    <location>
        <begin position="305"/>
        <end position="465"/>
    </location>
</feature>
<keyword evidence="3 5" id="KW-0442">Lipid degradation</keyword>
<dbReference type="InterPro" id="IPR000595">
    <property type="entry name" value="cNMP-bd_dom"/>
</dbReference>
<dbReference type="PROSITE" id="PS01237">
    <property type="entry name" value="UPF0028"/>
    <property type="match status" value="1"/>
</dbReference>
<feature type="short sequence motif" description="GXGXXG" evidence="5">
    <location>
        <begin position="309"/>
        <end position="314"/>
    </location>
</feature>
<evidence type="ECO:0000256" key="2">
    <source>
        <dbReference type="ARBA" id="ARBA00022801"/>
    </source>
</evidence>
<organism evidence="8">
    <name type="scientific">Mycobacterium triplex</name>
    <dbReference type="NCBI Taxonomy" id="47839"/>
    <lineage>
        <taxon>Bacteria</taxon>
        <taxon>Bacillati</taxon>
        <taxon>Actinomycetota</taxon>
        <taxon>Actinomycetes</taxon>
        <taxon>Mycobacteriales</taxon>
        <taxon>Mycobacteriaceae</taxon>
        <taxon>Mycobacterium</taxon>
        <taxon>Mycobacterium simiae complex</taxon>
    </lineage>
</organism>
<evidence type="ECO:0000313" key="8">
    <source>
        <dbReference type="EMBL" id="CDO88619.1"/>
    </source>
</evidence>
<dbReference type="PANTHER" id="PTHR14226">
    <property type="entry name" value="NEUROPATHY TARGET ESTERASE/SWISS CHEESE D.MELANOGASTER"/>
    <property type="match status" value="1"/>
</dbReference>
<protein>
    <submittedName>
        <fullName evidence="9">Esterase</fullName>
    </submittedName>
    <submittedName>
        <fullName evidence="8">Transmembrane transport protein</fullName>
    </submittedName>
</protein>
<dbReference type="GO" id="GO:0004622">
    <property type="term" value="F:phosphatidylcholine lysophospholipase activity"/>
    <property type="evidence" value="ECO:0007669"/>
    <property type="project" value="InterPro"/>
</dbReference>
<feature type="domain" description="Cyclic nucleotide-binding" evidence="6">
    <location>
        <begin position="21"/>
        <end position="137"/>
    </location>
</feature>
<dbReference type="Gene3D" id="2.60.120.10">
    <property type="entry name" value="Jelly Rolls"/>
    <property type="match status" value="1"/>
</dbReference>
<feature type="active site" description="Proton acceptor" evidence="5">
    <location>
        <position position="452"/>
    </location>
</feature>
<keyword evidence="8" id="KW-0472">Membrane</keyword>
<dbReference type="RefSeq" id="WP_051641267.1">
    <property type="nucleotide sequence ID" value="NZ_HG964446.1"/>
</dbReference>
<dbReference type="InterPro" id="IPR002641">
    <property type="entry name" value="PNPLA_dom"/>
</dbReference>
<dbReference type="GO" id="GO:0016042">
    <property type="term" value="P:lipid catabolic process"/>
    <property type="evidence" value="ECO:0007669"/>
    <property type="project" value="UniProtKB-UniRule"/>
</dbReference>
<reference evidence="8" key="1">
    <citation type="journal article" date="2014" name="Genome Announc.">
        <title>Draft Genome Sequence of Mycobacterium triplex DSM 44626.</title>
        <authorList>
            <person name="Sassi M."/>
            <person name="Croce O."/>
            <person name="Robert C."/>
            <person name="Raoult D."/>
            <person name="Drancourt M."/>
        </authorList>
    </citation>
    <scope>NUCLEOTIDE SEQUENCE [LARGE SCALE GENOMIC DNA]</scope>
    <source>
        <strain evidence="8">DSM 44626</strain>
    </source>
</reference>
<reference evidence="9 10" key="3">
    <citation type="submission" date="2016-01" db="EMBL/GenBank/DDBJ databases">
        <title>The new phylogeny of the genus Mycobacterium.</title>
        <authorList>
            <person name="Tarcisio F."/>
            <person name="Conor M."/>
            <person name="Antonella G."/>
            <person name="Elisabetta G."/>
            <person name="Giulia F.S."/>
            <person name="Sara T."/>
            <person name="Anna F."/>
            <person name="Clotilde B."/>
            <person name="Roberto B."/>
            <person name="Veronica D.S."/>
            <person name="Fabio R."/>
            <person name="Monica P."/>
            <person name="Olivier J."/>
            <person name="Enrico T."/>
            <person name="Nicola S."/>
        </authorList>
    </citation>
    <scope>NUCLEOTIDE SEQUENCE [LARGE SCALE GENOMIC DNA]</scope>
    <source>
        <strain evidence="9 10">DSM 44626</strain>
    </source>
</reference>
<dbReference type="InterPro" id="IPR018490">
    <property type="entry name" value="cNMP-bd_dom_sf"/>
</dbReference>
<dbReference type="InterPro" id="IPR014710">
    <property type="entry name" value="RmlC-like_jellyroll"/>
</dbReference>
<dbReference type="Proteomes" id="UP000028880">
    <property type="component" value="Unassembled WGS sequence"/>
</dbReference>
<proteinExistence type="inferred from homology"/>
<dbReference type="OrthoDB" id="7375466at2"/>
<feature type="short sequence motif" description="DGA/G" evidence="5">
    <location>
        <begin position="452"/>
        <end position="454"/>
    </location>
</feature>
<feature type="short sequence motif" description="GXSXG" evidence="5">
    <location>
        <begin position="336"/>
        <end position="340"/>
    </location>
</feature>
<evidence type="ECO:0000256" key="5">
    <source>
        <dbReference type="PROSITE-ProRule" id="PRU01161"/>
    </source>
</evidence>
<keyword evidence="4 5" id="KW-0443">Lipid metabolism</keyword>
<dbReference type="Pfam" id="PF00027">
    <property type="entry name" value="cNMP_binding"/>
    <property type="match status" value="1"/>
</dbReference>
<dbReference type="InterPro" id="IPR016035">
    <property type="entry name" value="Acyl_Trfase/lysoPLipase"/>
</dbReference>
<name>A0A024JYH9_9MYCO</name>